<accession>A0A1R2AZX5</accession>
<feature type="region of interest" description="Disordered" evidence="1">
    <location>
        <begin position="191"/>
        <end position="223"/>
    </location>
</feature>
<reference evidence="2 3" key="1">
    <citation type="submission" date="2016-11" db="EMBL/GenBank/DDBJ databases">
        <title>The macronuclear genome of Stentor coeruleus: a giant cell with tiny introns.</title>
        <authorList>
            <person name="Slabodnick M."/>
            <person name="Ruby J.G."/>
            <person name="Reiff S.B."/>
            <person name="Swart E.C."/>
            <person name="Gosai S."/>
            <person name="Prabakaran S."/>
            <person name="Witkowska E."/>
            <person name="Larue G.E."/>
            <person name="Fisher S."/>
            <person name="Freeman R.M."/>
            <person name="Gunawardena J."/>
            <person name="Chu W."/>
            <person name="Stover N.A."/>
            <person name="Gregory B.D."/>
            <person name="Nowacki M."/>
            <person name="Derisi J."/>
            <person name="Roy S.W."/>
            <person name="Marshall W.F."/>
            <person name="Sood P."/>
        </authorList>
    </citation>
    <scope>NUCLEOTIDE SEQUENCE [LARGE SCALE GENOMIC DNA]</scope>
    <source>
        <strain evidence="2">WM001</strain>
    </source>
</reference>
<dbReference type="AlphaFoldDB" id="A0A1R2AZX5"/>
<dbReference type="OrthoDB" id="439158at2759"/>
<keyword evidence="3" id="KW-1185">Reference proteome</keyword>
<proteinExistence type="predicted"/>
<dbReference type="PANTHER" id="PTHR37028:SF4">
    <property type="entry name" value="ALMS MOTIF DOMAIN-CONTAINING PROTEIN"/>
    <property type="match status" value="1"/>
</dbReference>
<gene>
    <name evidence="2" type="ORF">SteCoe_32010</name>
</gene>
<comment type="caution">
    <text evidence="2">The sequence shown here is derived from an EMBL/GenBank/DDBJ whole genome shotgun (WGS) entry which is preliminary data.</text>
</comment>
<feature type="compositionally biased region" description="Polar residues" evidence="1">
    <location>
        <begin position="34"/>
        <end position="51"/>
    </location>
</feature>
<sequence length="606" mass="71629">MRPIIIHLSMDKKFDIPRAMKSPQNLKPARIDSKQSTSEKYSMNSELSSSNVREKLSSTRHLLEQTLNKKGRQLDYTSKPMEEPIENTHNQLKKPDFEQLNHIYENYMKVPTKQKVQYKTSSNQRSSSAPPVFQKNKDQLIKEKEEKFKQDCTFKPTINKIPQGKNLDYVERKFNREEWFKNLTKPKSEVMEQRERLKREKEEEDSRNCSFRPNISTYRSTSTSHISVEERLYNHGENKQIRREQLKREKDEMEAKLFPFSPQISESVAILMDNRKTQLPLYQRVHEVQQEKNALRQIEKEKNEERESLTFRPYINPNSKRLAANKCQGSIVDRLSRDTSQCKDQLSESSLTFASTSSKAYSAKEFLDRQQEHLMKSQKLKQELTEKSTQDLSFKPSINMNSNLIAYYKRNYSQESLEEKLKRIGTEAMNKKKILNDKIHNEYYEKYTFEPEINPLSRQLAKTTNLPNYQEEMRTKKKMQAQASVAELQKICSFNPIINSPKRYSAVASHYKQSGNVLGDIEKARKDKQKNLEMIKKENEVEKFSNYTFRPKGLSRVKSESHVEVKGADRFHELRNMAKKQQIEKDEREKKVLYRDMARDLVYAPY</sequence>
<feature type="region of interest" description="Disordered" evidence="1">
    <location>
        <begin position="17"/>
        <end position="53"/>
    </location>
</feature>
<dbReference type="Proteomes" id="UP000187209">
    <property type="component" value="Unassembled WGS sequence"/>
</dbReference>
<name>A0A1R2AZX5_9CILI</name>
<dbReference type="PANTHER" id="PTHR37028">
    <property type="entry name" value="UNNAMED PRODUCT-RELATED"/>
    <property type="match status" value="1"/>
</dbReference>
<feature type="compositionally biased region" description="Basic and acidic residues" evidence="1">
    <location>
        <begin position="191"/>
        <end position="207"/>
    </location>
</feature>
<evidence type="ECO:0000256" key="1">
    <source>
        <dbReference type="SAM" id="MobiDB-lite"/>
    </source>
</evidence>
<feature type="compositionally biased region" description="Polar residues" evidence="1">
    <location>
        <begin position="208"/>
        <end position="223"/>
    </location>
</feature>
<evidence type="ECO:0000313" key="3">
    <source>
        <dbReference type="Proteomes" id="UP000187209"/>
    </source>
</evidence>
<evidence type="ECO:0000313" key="2">
    <source>
        <dbReference type="EMBL" id="OMJ70093.1"/>
    </source>
</evidence>
<organism evidence="2 3">
    <name type="scientific">Stentor coeruleus</name>
    <dbReference type="NCBI Taxonomy" id="5963"/>
    <lineage>
        <taxon>Eukaryota</taxon>
        <taxon>Sar</taxon>
        <taxon>Alveolata</taxon>
        <taxon>Ciliophora</taxon>
        <taxon>Postciliodesmatophora</taxon>
        <taxon>Heterotrichea</taxon>
        <taxon>Heterotrichida</taxon>
        <taxon>Stentoridae</taxon>
        <taxon>Stentor</taxon>
    </lineage>
</organism>
<dbReference type="EMBL" id="MPUH01001125">
    <property type="protein sequence ID" value="OMJ70093.1"/>
    <property type="molecule type" value="Genomic_DNA"/>
</dbReference>
<protein>
    <submittedName>
        <fullName evidence="2">Uncharacterized protein</fullName>
    </submittedName>
</protein>